<keyword evidence="2" id="KW-1185">Reference proteome</keyword>
<proteinExistence type="predicted"/>
<evidence type="ECO:0000313" key="1">
    <source>
        <dbReference type="EMBL" id="QTV07025.1"/>
    </source>
</evidence>
<evidence type="ECO:0008006" key="3">
    <source>
        <dbReference type="Google" id="ProtNLM"/>
    </source>
</evidence>
<reference evidence="2" key="2">
    <citation type="submission" date="2021-04" db="EMBL/GenBank/DDBJ databases">
        <title>Taxonomy of Flavobacteriaceae bacterium ZY171143.</title>
        <authorList>
            <person name="Li F."/>
        </authorList>
    </citation>
    <scope>NUCLEOTIDE SEQUENCE [LARGE SCALE GENOMIC DNA]</scope>
    <source>
        <strain evidence="2">ZY171143</strain>
    </source>
</reference>
<protein>
    <recommendedName>
        <fullName evidence="3">Haemolysin activator HlyB C-terminal domain-containing protein</fullName>
    </recommendedName>
</protein>
<gene>
    <name evidence="1" type="ORF">J9309_02360</name>
</gene>
<dbReference type="Proteomes" id="UP000672011">
    <property type="component" value="Chromosome"/>
</dbReference>
<dbReference type="Gene3D" id="2.40.160.50">
    <property type="entry name" value="membrane protein fhac: a member of the omp85/tpsb transporter family"/>
    <property type="match status" value="1"/>
</dbReference>
<reference evidence="1 2" key="1">
    <citation type="journal article" date="2021" name="Int. J. Syst. Evol. Microbiol.">
        <title>Faecalibacter bovis sp. nov., isolated from cow faeces.</title>
        <authorList>
            <person name="Li F."/>
            <person name="Zhao W."/>
            <person name="Hong Q."/>
            <person name="Shao Q."/>
            <person name="Song J."/>
            <person name="Yang S."/>
        </authorList>
    </citation>
    <scope>NUCLEOTIDE SEQUENCE [LARGE SCALE GENOMIC DNA]</scope>
    <source>
        <strain evidence="1 2">ZY171143</strain>
    </source>
</reference>
<organism evidence="1 2">
    <name type="scientific">Faecalibacter bovis</name>
    <dbReference type="NCBI Taxonomy" id="2898187"/>
    <lineage>
        <taxon>Bacteria</taxon>
        <taxon>Pseudomonadati</taxon>
        <taxon>Bacteroidota</taxon>
        <taxon>Flavobacteriia</taxon>
        <taxon>Flavobacteriales</taxon>
        <taxon>Weeksellaceae</taxon>
        <taxon>Faecalibacter</taxon>
    </lineage>
</organism>
<accession>A0ABX7XGL6</accession>
<name>A0ABX7XGL6_9FLAO</name>
<dbReference type="EMBL" id="CP072842">
    <property type="protein sequence ID" value="QTV07025.1"/>
    <property type="molecule type" value="Genomic_DNA"/>
</dbReference>
<sequence length="538" mass="62055">MFYIYCIFLFLCGISISAQNKTEFYRWNEQKNSYEFDFYSQDKIKALDSLATIGFYTLQIDSIKADKIYLNKGKNFKNIWVKNETIFKNQDFNPTNNLDSILSKYIEEQDKNGFSFTNVQLIPHGNIKDEQKIELKLNLGVQRKIDAVKSVGYTKLSKGYILHGLGLKKGKIYNESVLANASSVMQNTNYIVQLQEPQTLFRPDSTIIYLYPKKVKSNTFDGILGFGNDENGDFKLNGNVQLEMNNIFNGLEQIRLNWIGTANKNTTLDIRVKLPYLFKSPIGSETQFKLFKQDSVFVNLDLNERLFYQINPNSSLGANLSYTTSNYLLDDESFAKNYDDFNKTGIGLSYEYFVRHPFQLMEGKSLLRVFASSIKKKEKNFSLTEEIVNENSKQYEIGLETYRIFQFYKKHYLKGAVSFKTLLDENDLLSENELYRIGGFGSIRGFNEESIIANLYGIGSLEYRFLPNEGFYVSVFGDYAFIDNKRMDLNTNFISFGTGLSFMTKIGIFNLSYAVGKTENTPFDFKESKIHFGILSQF</sequence>
<evidence type="ECO:0000313" key="2">
    <source>
        <dbReference type="Proteomes" id="UP000672011"/>
    </source>
</evidence>